<feature type="region of interest" description="Disordered" evidence="1">
    <location>
        <begin position="651"/>
        <end position="687"/>
    </location>
</feature>
<accession>A0ABN2GRY8</accession>
<evidence type="ECO:0000256" key="1">
    <source>
        <dbReference type="SAM" id="MobiDB-lite"/>
    </source>
</evidence>
<sequence length="701" mass="73610">MESLTVADPTVRIAVRPWRYALMVRVGDPDDLGRAIAIASMSWGGVGWPLLPVGPTGAVDPGALSVARAIGVDAVLDMRGTGPVVGWAMPDLPWPVRRPDPEAQDGGLTGDGRCAPPRLVGEQVVLPASGRFVDAAGAGTVDSAAAVQVWRSYGALIREDTAAHALALAQVAGRTAVAVGADAAAASGRGRVGTIGFVWAVPDDADLADVIGFWNVRALRGRGGCAGVVMIADVSTLTSREITDAIRTRVAATTPHDPSCLLLAPRLARDDLITLGRMLGARPIDESAGWGLWKRSTPTGVAVPATTTASTGKLVAHVLPLDPVHPAAIGHGDIALVVRSSQLSAPRRPAVAELYHPRARWTDDGLAVPAVQNASHVVSLDLPEPTKILDAALAARGLSCERSEAGQLAERLIERCGDRTMLRRPGTQTLFAALAAAGESRHLPFRLATLAAAVGLTERQIRSVAGALAAFAADGLVEWSALVECRHCGMTSYRQLDAVRPAVRCDFCAKPAAFALTEAGELAIHHRCHELLVRLCAPPMPLLLAAAVTLATEGAYVTLMPQVGAAGSWQRVDGIGWHGNSLYALVTLAGGTGRPGDLVEWASSVGLDALVLVGEPTGDLMESYQRRAGETGVDLTVLTSDDLVWEPLSAARARPPGRRSAERRLNGRRAVESAPWSPPEEPIPPATMDLRDALIDFRRMM</sequence>
<organism evidence="2 3">
    <name type="scientific">Fodinicola feengrottensis</name>
    <dbReference type="NCBI Taxonomy" id="435914"/>
    <lineage>
        <taxon>Bacteria</taxon>
        <taxon>Bacillati</taxon>
        <taxon>Actinomycetota</taxon>
        <taxon>Actinomycetes</taxon>
        <taxon>Mycobacteriales</taxon>
        <taxon>Fodinicola</taxon>
    </lineage>
</organism>
<reference evidence="2 3" key="1">
    <citation type="journal article" date="2019" name="Int. J. Syst. Evol. Microbiol.">
        <title>The Global Catalogue of Microorganisms (GCM) 10K type strain sequencing project: providing services to taxonomists for standard genome sequencing and annotation.</title>
        <authorList>
            <consortium name="The Broad Institute Genomics Platform"/>
            <consortium name="The Broad Institute Genome Sequencing Center for Infectious Disease"/>
            <person name="Wu L."/>
            <person name="Ma J."/>
        </authorList>
    </citation>
    <scope>NUCLEOTIDE SEQUENCE [LARGE SCALE GENOMIC DNA]</scope>
    <source>
        <strain evidence="2 3">JCM 14718</strain>
    </source>
</reference>
<evidence type="ECO:0000313" key="3">
    <source>
        <dbReference type="Proteomes" id="UP001500618"/>
    </source>
</evidence>
<feature type="compositionally biased region" description="Basic and acidic residues" evidence="1">
    <location>
        <begin position="659"/>
        <end position="671"/>
    </location>
</feature>
<dbReference type="EMBL" id="BAAANY010000009">
    <property type="protein sequence ID" value="GAA1675559.1"/>
    <property type="molecule type" value="Genomic_DNA"/>
</dbReference>
<proteinExistence type="predicted"/>
<keyword evidence="3" id="KW-1185">Reference proteome</keyword>
<feature type="compositionally biased region" description="Pro residues" evidence="1">
    <location>
        <begin position="676"/>
        <end position="685"/>
    </location>
</feature>
<dbReference type="Proteomes" id="UP001500618">
    <property type="component" value="Unassembled WGS sequence"/>
</dbReference>
<evidence type="ECO:0000313" key="2">
    <source>
        <dbReference type="EMBL" id="GAA1675559.1"/>
    </source>
</evidence>
<evidence type="ECO:0008006" key="4">
    <source>
        <dbReference type="Google" id="ProtNLM"/>
    </source>
</evidence>
<comment type="caution">
    <text evidence="2">The sequence shown here is derived from an EMBL/GenBank/DDBJ whole genome shotgun (WGS) entry which is preliminary data.</text>
</comment>
<gene>
    <name evidence="2" type="ORF">GCM10009765_26080</name>
</gene>
<name>A0ABN2GRY8_9ACTN</name>
<protein>
    <recommendedName>
        <fullName evidence="4">Replication restart DNA helicase PriA</fullName>
    </recommendedName>
</protein>